<keyword evidence="2" id="KW-1185">Reference proteome</keyword>
<accession>A0A2K8KSD8</accession>
<dbReference type="SUPFAM" id="SSF51445">
    <property type="entry name" value="(Trans)glycosidases"/>
    <property type="match status" value="1"/>
</dbReference>
<evidence type="ECO:0000313" key="2">
    <source>
        <dbReference type="Proteomes" id="UP000229757"/>
    </source>
</evidence>
<dbReference type="EMBL" id="CP011797">
    <property type="protein sequence ID" value="ATX76989.1"/>
    <property type="molecule type" value="Genomic_DNA"/>
</dbReference>
<protein>
    <submittedName>
        <fullName evidence="1">Uncharacterized protein</fullName>
    </submittedName>
</protein>
<dbReference type="InterPro" id="IPR017853">
    <property type="entry name" value="GH"/>
</dbReference>
<reference evidence="1 2" key="1">
    <citation type="journal article" date="2017" name="Environ. Microbiol.">
        <title>Genomic and physiological analyses of 'Reinekea forsetii' reveal a versatile opportunistic lifestyle during spring algae blooms.</title>
        <authorList>
            <person name="Avci B."/>
            <person name="Hahnke R.L."/>
            <person name="Chafee M."/>
            <person name="Fischer T."/>
            <person name="Gruber-Vodicka H."/>
            <person name="Tegetmeyer H.E."/>
            <person name="Harder J."/>
            <person name="Fuchs B.M."/>
            <person name="Amann R.I."/>
            <person name="Teeling H."/>
        </authorList>
    </citation>
    <scope>NUCLEOTIDE SEQUENCE [LARGE SCALE GENOMIC DNA]</scope>
    <source>
        <strain evidence="1 2">Hel1_31_D35</strain>
    </source>
</reference>
<organism evidence="1 2">
    <name type="scientific">Reinekea forsetii</name>
    <dbReference type="NCBI Taxonomy" id="1336806"/>
    <lineage>
        <taxon>Bacteria</taxon>
        <taxon>Pseudomonadati</taxon>
        <taxon>Pseudomonadota</taxon>
        <taxon>Gammaproteobacteria</taxon>
        <taxon>Oceanospirillales</taxon>
        <taxon>Saccharospirillaceae</taxon>
        <taxon>Reinekea</taxon>
    </lineage>
</organism>
<dbReference type="Proteomes" id="UP000229757">
    <property type="component" value="Chromosome"/>
</dbReference>
<evidence type="ECO:0000313" key="1">
    <source>
        <dbReference type="EMBL" id="ATX76989.1"/>
    </source>
</evidence>
<gene>
    <name evidence="1" type="ORF">REIFOR_01852</name>
</gene>
<proteinExistence type="predicted"/>
<dbReference type="AlphaFoldDB" id="A0A2K8KSD8"/>
<name>A0A2K8KSD8_9GAMM</name>
<dbReference type="RefSeq" id="WP_100257280.1">
    <property type="nucleotide sequence ID" value="NZ_CP011797.1"/>
</dbReference>
<sequence length="714" mass="82649">MDSIKCFEHEKLIDRLDLSEELPSYWRKLVDIAFNAIDLSCVLRTRIFDQTQAAYSQYKRFGYLPDKLLRDCLAMHQYTGILFFSLLYKDQKLRGCRPPSPVATCSDPTWMNQSSFCFFNVRATDIELEQTGNLIDATRLLPILRAGAIHMAPFFQSIFGIVYAQDSFKIISDDVTNSFYEAIGVSRYDQLRYFIDCCHLTNKAVGYDMTPHTATFSKLSFDRPELFRWLRWSPDYQSLYQDMPVEEQYQETIQRQYVRDIADLASKTCDIFSIGSLEDTQADIKRLDAAHQLVRDVIRQEGYFPMVPHTWNGIGLPGIKLYDHERNHPVWDYRNLEGEDQSEHGIGLHSLFKFHTNLKPNSSPFHDGSDPQSLDTPSYQPTMDFLTNLFPEVHREYGFDFLRVDYQDHVFRNRPLRNGQEVIVCEQLTCSQLLDISNSARQAFPAAGMLADHMGTDIERYRKAGFITILGDEVKFSVNQDKIEKMFKFNAKLAQLSIRDPSLGAPALAMDTHDLGHPMILGMDLPMREERSTFLLRLFLSRFSTGGIGNRPKYETLGNQDFSSGIYRCNNQPGSLKWGEDRVCLSGYHRIEDLYALLKTDLQHSMLLKYRVYEQYSWWLIAEPEIDEKYLFFCWFERETTAGANSKEVICNISSSELPAFIRYEVVQGFNLAAQSTNEFVLSDEQFSLVPSSGSNIRLTWPMFSSWVLRLEYK</sequence>
<dbReference type="KEGG" id="rfo:REIFOR_01852"/>
<dbReference type="OrthoDB" id="905756at2"/>